<dbReference type="Pfam" id="PF12351">
    <property type="entry name" value="Fig1"/>
    <property type="match status" value="1"/>
</dbReference>
<dbReference type="InterPro" id="IPR033481">
    <property type="entry name" value="Dni1/Fig1"/>
</dbReference>
<gene>
    <name evidence="1" type="ORF">PPNO1_LOCUS9356</name>
</gene>
<dbReference type="GO" id="GO:0016020">
    <property type="term" value="C:membrane"/>
    <property type="evidence" value="ECO:0007669"/>
    <property type="project" value="InterPro"/>
</dbReference>
<accession>A0A9P1HC49</accession>
<dbReference type="PANTHER" id="PTHR28092">
    <property type="entry name" value="FACTOR-INDUCED GENE 1 PROTEIN"/>
    <property type="match status" value="1"/>
</dbReference>
<dbReference type="AlphaFoldDB" id="A0A9P1HC49"/>
<reference evidence="1" key="1">
    <citation type="submission" date="2022-11" db="EMBL/GenBank/DDBJ databases">
        <authorList>
            <person name="Scott C."/>
            <person name="Bruce N."/>
        </authorList>
    </citation>
    <scope>NUCLEOTIDE SEQUENCE</scope>
</reference>
<keyword evidence="2" id="KW-1185">Reference proteome</keyword>
<dbReference type="GO" id="GO:0000747">
    <property type="term" value="P:conjugation with cellular fusion"/>
    <property type="evidence" value="ECO:0007669"/>
    <property type="project" value="TreeGrafter"/>
</dbReference>
<sequence>MTALNTALPILLAGCTTHGLSKVYLLSLSYADTGAATTQNNNHVSPNTIDAFMNLTENVSGLEVRASYFGFCLTFNSSASTCSNSIDNLASTVQQRADGQDPLNLLWTAKQFRDATIFSGLM</sequence>
<dbReference type="OrthoDB" id="3550957at2759"/>
<comment type="caution">
    <text evidence="1">The sequence shown here is derived from an EMBL/GenBank/DDBJ whole genome shotgun (WGS) entry which is preliminary data.</text>
</comment>
<organism evidence="1 2">
    <name type="scientific">Parascedosporium putredinis</name>
    <dbReference type="NCBI Taxonomy" id="1442378"/>
    <lineage>
        <taxon>Eukaryota</taxon>
        <taxon>Fungi</taxon>
        <taxon>Dikarya</taxon>
        <taxon>Ascomycota</taxon>
        <taxon>Pezizomycotina</taxon>
        <taxon>Sordariomycetes</taxon>
        <taxon>Hypocreomycetidae</taxon>
        <taxon>Microascales</taxon>
        <taxon>Microascaceae</taxon>
        <taxon>Parascedosporium</taxon>
    </lineage>
</organism>
<name>A0A9P1HC49_9PEZI</name>
<protein>
    <submittedName>
        <fullName evidence="1">Uncharacterized protein</fullName>
    </submittedName>
</protein>
<dbReference type="Proteomes" id="UP000838763">
    <property type="component" value="Unassembled WGS sequence"/>
</dbReference>
<dbReference type="GO" id="GO:0043332">
    <property type="term" value="C:mating projection tip"/>
    <property type="evidence" value="ECO:0007669"/>
    <property type="project" value="TreeGrafter"/>
</dbReference>
<dbReference type="PANTHER" id="PTHR28092:SF1">
    <property type="entry name" value="FACTOR-INDUCED GENE 1 PROTEIN"/>
    <property type="match status" value="1"/>
</dbReference>
<evidence type="ECO:0000313" key="2">
    <source>
        <dbReference type="Proteomes" id="UP000838763"/>
    </source>
</evidence>
<evidence type="ECO:0000313" key="1">
    <source>
        <dbReference type="EMBL" id="CAI4219810.1"/>
    </source>
</evidence>
<dbReference type="EMBL" id="CALLCH030000020">
    <property type="protein sequence ID" value="CAI4219810.1"/>
    <property type="molecule type" value="Genomic_DNA"/>
</dbReference>
<proteinExistence type="predicted"/>